<dbReference type="PANTHER" id="PTHR31793">
    <property type="entry name" value="4-HYDROXYBENZOYL-COA THIOESTERASE FAMILY MEMBER"/>
    <property type="match status" value="1"/>
</dbReference>
<dbReference type="InterPro" id="IPR050563">
    <property type="entry name" value="4-hydroxybenzoyl-CoA_TE"/>
</dbReference>
<dbReference type="InterPro" id="IPR006684">
    <property type="entry name" value="YbgC/YbaW"/>
</dbReference>
<proteinExistence type="inferred from homology"/>
<dbReference type="Gene3D" id="3.10.129.10">
    <property type="entry name" value="Hotdog Thioesterase"/>
    <property type="match status" value="1"/>
</dbReference>
<dbReference type="PIRSF" id="PIRSF003230">
    <property type="entry name" value="YbgC"/>
    <property type="match status" value="1"/>
</dbReference>
<dbReference type="SUPFAM" id="SSF54637">
    <property type="entry name" value="Thioesterase/thiol ester dehydrase-isomerase"/>
    <property type="match status" value="1"/>
</dbReference>
<organism evidence="3 4">
    <name type="scientific">Reinekea forsetii</name>
    <dbReference type="NCBI Taxonomy" id="1336806"/>
    <lineage>
        <taxon>Bacteria</taxon>
        <taxon>Pseudomonadati</taxon>
        <taxon>Pseudomonadota</taxon>
        <taxon>Gammaproteobacteria</taxon>
        <taxon>Oceanospirillales</taxon>
        <taxon>Saccharospirillaceae</taxon>
        <taxon>Reinekea</taxon>
    </lineage>
</organism>
<gene>
    <name evidence="3" type="ORF">REIFOR_00290</name>
</gene>
<dbReference type="EMBL" id="CP011797">
    <property type="protein sequence ID" value="ATX75467.1"/>
    <property type="molecule type" value="Genomic_DNA"/>
</dbReference>
<dbReference type="PANTHER" id="PTHR31793:SF27">
    <property type="entry name" value="NOVEL THIOESTERASE SUPERFAMILY DOMAIN AND SAPOSIN A-TYPE DOMAIN CONTAINING PROTEIN (0610012H03RIK)"/>
    <property type="match status" value="1"/>
</dbReference>
<name>A0A2K8KKH3_9GAMM</name>
<dbReference type="GO" id="GO:0047617">
    <property type="term" value="F:fatty acyl-CoA hydrolase activity"/>
    <property type="evidence" value="ECO:0007669"/>
    <property type="project" value="TreeGrafter"/>
</dbReference>
<dbReference type="GO" id="GO:0018739">
    <property type="term" value="F:4-hydroxybenzoyl-CoA thioesterase activity"/>
    <property type="evidence" value="ECO:0007669"/>
    <property type="project" value="UniProtKB-EC"/>
</dbReference>
<dbReference type="Pfam" id="PF13279">
    <property type="entry name" value="4HBT_2"/>
    <property type="match status" value="1"/>
</dbReference>
<protein>
    <submittedName>
        <fullName evidence="3">4-hydroxybenzoyl-CoA thioesterase</fullName>
        <ecNumber evidence="3">3.1.2.23</ecNumber>
    </submittedName>
</protein>
<dbReference type="Proteomes" id="UP000229757">
    <property type="component" value="Chromosome"/>
</dbReference>
<dbReference type="AlphaFoldDB" id="A0A2K8KKH3"/>
<comment type="similarity">
    <text evidence="1">Belongs to the 4-hydroxybenzoyl-CoA thioesterase family.</text>
</comment>
<keyword evidence="4" id="KW-1185">Reference proteome</keyword>
<evidence type="ECO:0000313" key="4">
    <source>
        <dbReference type="Proteomes" id="UP000229757"/>
    </source>
</evidence>
<reference evidence="3 4" key="1">
    <citation type="journal article" date="2017" name="Environ. Microbiol.">
        <title>Genomic and physiological analyses of 'Reinekea forsetii' reveal a versatile opportunistic lifestyle during spring algae blooms.</title>
        <authorList>
            <person name="Avci B."/>
            <person name="Hahnke R.L."/>
            <person name="Chafee M."/>
            <person name="Fischer T."/>
            <person name="Gruber-Vodicka H."/>
            <person name="Tegetmeyer H.E."/>
            <person name="Harder J."/>
            <person name="Fuchs B.M."/>
            <person name="Amann R.I."/>
            <person name="Teeling H."/>
        </authorList>
    </citation>
    <scope>NUCLEOTIDE SEQUENCE [LARGE SCALE GENOMIC DNA]</scope>
    <source>
        <strain evidence="3 4">Hel1_31_D35</strain>
    </source>
</reference>
<sequence>MPMSYSHIEEFKVRDYECDLQGIVNNAVYQNYLEHARHEFLLTKGINFAELAAQGLNLVVVRAELDYKRPLVSGDAFYVSSTFSMKDRVRFQFQQVIHRRSDDLICVKALIIGTGMSASGRPGVPKELLDQLNQ</sequence>
<dbReference type="KEGG" id="rfo:REIFOR_00290"/>
<dbReference type="EC" id="3.1.2.23" evidence="3"/>
<dbReference type="CDD" id="cd00586">
    <property type="entry name" value="4HBT"/>
    <property type="match status" value="1"/>
</dbReference>
<evidence type="ECO:0000256" key="1">
    <source>
        <dbReference type="ARBA" id="ARBA00005953"/>
    </source>
</evidence>
<evidence type="ECO:0000256" key="2">
    <source>
        <dbReference type="ARBA" id="ARBA00022801"/>
    </source>
</evidence>
<dbReference type="InterPro" id="IPR029069">
    <property type="entry name" value="HotDog_dom_sf"/>
</dbReference>
<keyword evidence="2 3" id="KW-0378">Hydrolase</keyword>
<evidence type="ECO:0000313" key="3">
    <source>
        <dbReference type="EMBL" id="ATX75467.1"/>
    </source>
</evidence>
<accession>A0A2K8KKH3</accession>